<dbReference type="InterPro" id="IPR052189">
    <property type="entry name" value="L-asp_N-monooxygenase_NS-form"/>
</dbReference>
<protein>
    <recommendedName>
        <fullName evidence="1">FAD-dependent urate hydroxylase HpyO/Asp monooxygenase CreE-like FAD/NAD(P)-binding domain-containing protein</fullName>
    </recommendedName>
</protein>
<keyword evidence="3" id="KW-1185">Reference proteome</keyword>
<dbReference type="Pfam" id="PF13454">
    <property type="entry name" value="NAD_binding_9"/>
    <property type="match status" value="1"/>
</dbReference>
<evidence type="ECO:0000259" key="1">
    <source>
        <dbReference type="Pfam" id="PF13454"/>
    </source>
</evidence>
<evidence type="ECO:0000313" key="3">
    <source>
        <dbReference type="Proteomes" id="UP001642405"/>
    </source>
</evidence>
<dbReference type="EMBL" id="CAWUHB010000083">
    <property type="protein sequence ID" value="CAK7234337.1"/>
    <property type="molecule type" value="Genomic_DNA"/>
</dbReference>
<organism evidence="2 3">
    <name type="scientific">Sporothrix curviconia</name>
    <dbReference type="NCBI Taxonomy" id="1260050"/>
    <lineage>
        <taxon>Eukaryota</taxon>
        <taxon>Fungi</taxon>
        <taxon>Dikarya</taxon>
        <taxon>Ascomycota</taxon>
        <taxon>Pezizomycotina</taxon>
        <taxon>Sordariomycetes</taxon>
        <taxon>Sordariomycetidae</taxon>
        <taxon>Ophiostomatales</taxon>
        <taxon>Ophiostomataceae</taxon>
        <taxon>Sporothrix</taxon>
    </lineage>
</organism>
<dbReference type="PANTHER" id="PTHR40254:SF1">
    <property type="entry name" value="BLR0577 PROTEIN"/>
    <property type="match status" value="1"/>
</dbReference>
<gene>
    <name evidence="2" type="ORF">SCUCBS95973_008902</name>
</gene>
<name>A0ABP0CQD0_9PEZI</name>
<sequence>MCARPLLSVAICGGGACGLAVLLCLLREHEASPCIASIHLYEKRPRVGPGVAYSESANTAIINMAAETMGLDEGDPLHFVRWLKEEYRGVGGGAGAEDRAGAACRYPPRHVYGDYLAARFADAQRWAAKQGVRLTAVHCELADLSVVEAGRFQLANTGGSHVVVVDKVVLAVGNFAACTQPHLVGRAGYIDSAWSLPRLDAIPPAAAVCIVGSRLSGIDAALYLAARGHLGPIYLASRGGRLPSVQLQQKRPHAYTEAYVLQILCRAVEEKQEKHRQDRQNRQPPPTIQDLAGPLQTLLEQLGMSDCAAALVHKPDQPLARLSQDMREAAAAAAAAACPSWRALPDAAAPCLERFWHCLPLSDRAAFLQQWNSTWLTLVHAMPYENACRLQALLSTGRVRVVDDLAIIEALPTPTSTSTPSFLLVRRAGKTASTADTTDKIGVDVVVEATGLELDVARVPSPLLRSLLSATTSATTLRGGSLVDAHPLGGLSVDPHTLETKTPGLYALGSMTTGVHFYTNGIDRNVVHAARIARHLVTGRPVRVLPVHVALVVGPAAYECVAEAVRALVQENTLPFVYFVGEEDGTAASCTKLALQLRQAFGIYAAPTEVSELGRLLSEHYIDIGVLSRCCDAACSRATEAVPAALTAMQSVLCKPAAVQAEASFYLLARGEGHSEQRPLAHCIERIASILLDFDLGRPETVDTVS</sequence>
<dbReference type="PROSITE" id="PS51257">
    <property type="entry name" value="PROKAR_LIPOPROTEIN"/>
    <property type="match status" value="1"/>
</dbReference>
<dbReference type="Proteomes" id="UP001642405">
    <property type="component" value="Unassembled WGS sequence"/>
</dbReference>
<dbReference type="InterPro" id="IPR038732">
    <property type="entry name" value="HpyO/CreE_NAD-binding"/>
</dbReference>
<feature type="domain" description="FAD-dependent urate hydroxylase HpyO/Asp monooxygenase CreE-like FAD/NAD(P)-binding" evidence="1">
    <location>
        <begin position="10"/>
        <end position="174"/>
    </location>
</feature>
<evidence type="ECO:0000313" key="2">
    <source>
        <dbReference type="EMBL" id="CAK7234337.1"/>
    </source>
</evidence>
<dbReference type="SUPFAM" id="SSF51905">
    <property type="entry name" value="FAD/NAD(P)-binding domain"/>
    <property type="match status" value="2"/>
</dbReference>
<reference evidence="2 3" key="1">
    <citation type="submission" date="2024-01" db="EMBL/GenBank/DDBJ databases">
        <authorList>
            <person name="Allen C."/>
            <person name="Tagirdzhanova G."/>
        </authorList>
    </citation>
    <scope>NUCLEOTIDE SEQUENCE [LARGE SCALE GENOMIC DNA]</scope>
</reference>
<proteinExistence type="predicted"/>
<comment type="caution">
    <text evidence="2">The sequence shown here is derived from an EMBL/GenBank/DDBJ whole genome shotgun (WGS) entry which is preliminary data.</text>
</comment>
<dbReference type="Gene3D" id="3.50.50.60">
    <property type="entry name" value="FAD/NAD(P)-binding domain"/>
    <property type="match status" value="1"/>
</dbReference>
<dbReference type="PANTHER" id="PTHR40254">
    <property type="entry name" value="BLR0577 PROTEIN"/>
    <property type="match status" value="1"/>
</dbReference>
<dbReference type="InterPro" id="IPR036188">
    <property type="entry name" value="FAD/NAD-bd_sf"/>
</dbReference>
<accession>A0ABP0CQD0</accession>